<protein>
    <recommendedName>
        <fullName evidence="2">NACHT domain-containing protein</fullName>
    </recommendedName>
</protein>
<dbReference type="PROSITE" id="PS50837">
    <property type="entry name" value="NACHT"/>
    <property type="match status" value="1"/>
</dbReference>
<proteinExistence type="predicted"/>
<evidence type="ECO:0000313" key="4">
    <source>
        <dbReference type="Proteomes" id="UP000555564"/>
    </source>
</evidence>
<sequence>MTAVAFVARRLDAHAGVSLADFTAVALTAVTLIPVVWSWYRRGSAPESGLDVEDAARTFAAAVREQWRTEMRVRAVHSPEPIPVMWQLSSNTAVMSKPHLISDDPDFVFAGNSADIEGVARRFRALRRRRLVIMGGAGTGKTTLAVQLMSQLLDSRETDMSGSAGEPVPVPVLLPVSGWDTTVYPRLQDWLVVRLAQDYPALASRGHKSTLAETLVARGYILPVLDGLDEVPQNHRADVIKALNHSLGADDQLILTSRTTEFAAAVPQAGQPVHGAAVITPRMLTPLTAAAYLESCLPAKPSATWRAVLDAVTAGRAPGLAKIVSTPLGLWLVRTVYISTGADASPLIGPLGEDYAALRSHLFDELIPALVQTRPPSVDAADHFRPRRRWDPVATRRYLSNLARIFPPDSTRDLAWWHIARTVHGFRSAVGILVVARLGPGRWPYAVGVATLIGMAVGLVLGTLLALTVVLPPLRPGSGMVPDRTARSTTYGRRLALRVAAGVSVGLAVRMLVGLVTGSTGWVLATVLGLVAGAVVVVASTGRWEYEAPGYADLRLRRGAALLTIGRGLARWLFNGLRIGLVFEAVRLWFGIKTDTGGEPPSMILIGLVAGLAAGSVMEVVKWAETPALTSITTPRLSLRADRTLTLLRMLILGLMVAVLSGGFFWGLLATTSGMDRTLGTAVFVAIGLAFGAVLGLTIGKHHAWLTFTIAAGVLALRRELPWRLMDFMEDAHRLGLLRAVGPLYQFRHANLHDHLSAGPGAAPVARRTVAGVYARVPDAE</sequence>
<feature type="transmembrane region" description="Helical" evidence="1">
    <location>
        <begin position="495"/>
        <end position="516"/>
    </location>
</feature>
<dbReference type="Gene3D" id="3.40.50.300">
    <property type="entry name" value="P-loop containing nucleotide triphosphate hydrolases"/>
    <property type="match status" value="1"/>
</dbReference>
<dbReference type="InterPro" id="IPR007111">
    <property type="entry name" value="NACHT_NTPase"/>
</dbReference>
<name>A0A7X0IIQ3_9ACTN</name>
<feature type="transmembrane region" description="Helical" evidence="1">
    <location>
        <begin position="443"/>
        <end position="474"/>
    </location>
</feature>
<feature type="transmembrane region" description="Helical" evidence="1">
    <location>
        <begin position="560"/>
        <end position="583"/>
    </location>
</feature>
<feature type="domain" description="NACHT" evidence="2">
    <location>
        <begin position="129"/>
        <end position="259"/>
    </location>
</feature>
<evidence type="ECO:0000256" key="1">
    <source>
        <dbReference type="SAM" id="Phobius"/>
    </source>
</evidence>
<organism evidence="3 4">
    <name type="scientific">Sphaerisporangium rubeum</name>
    <dbReference type="NCBI Taxonomy" id="321317"/>
    <lineage>
        <taxon>Bacteria</taxon>
        <taxon>Bacillati</taxon>
        <taxon>Actinomycetota</taxon>
        <taxon>Actinomycetes</taxon>
        <taxon>Streptosporangiales</taxon>
        <taxon>Streptosporangiaceae</taxon>
        <taxon>Sphaerisporangium</taxon>
    </lineage>
</organism>
<dbReference type="RefSeq" id="WP_184985647.1">
    <property type="nucleotide sequence ID" value="NZ_BAAALO010000019.1"/>
</dbReference>
<dbReference type="EMBL" id="JACHIU010000001">
    <property type="protein sequence ID" value="MBB6475949.1"/>
    <property type="molecule type" value="Genomic_DNA"/>
</dbReference>
<gene>
    <name evidence="3" type="ORF">BJ992_005380</name>
</gene>
<dbReference type="AlphaFoldDB" id="A0A7X0IIQ3"/>
<evidence type="ECO:0000313" key="3">
    <source>
        <dbReference type="EMBL" id="MBB6475949.1"/>
    </source>
</evidence>
<accession>A0A7X0IIQ3</accession>
<keyword evidence="1" id="KW-1133">Transmembrane helix</keyword>
<keyword evidence="1" id="KW-0812">Transmembrane</keyword>
<dbReference type="InterPro" id="IPR027417">
    <property type="entry name" value="P-loop_NTPase"/>
</dbReference>
<feature type="transmembrane region" description="Helical" evidence="1">
    <location>
        <begin position="131"/>
        <end position="153"/>
    </location>
</feature>
<comment type="caution">
    <text evidence="3">The sequence shown here is derived from an EMBL/GenBank/DDBJ whole genome shotgun (WGS) entry which is preliminary data.</text>
</comment>
<keyword evidence="4" id="KW-1185">Reference proteome</keyword>
<feature type="transmembrane region" description="Helical" evidence="1">
    <location>
        <begin position="20"/>
        <end position="40"/>
    </location>
</feature>
<feature type="transmembrane region" description="Helical" evidence="1">
    <location>
        <begin position="603"/>
        <end position="624"/>
    </location>
</feature>
<dbReference type="SUPFAM" id="SSF52540">
    <property type="entry name" value="P-loop containing nucleoside triphosphate hydrolases"/>
    <property type="match status" value="1"/>
</dbReference>
<evidence type="ECO:0000259" key="2">
    <source>
        <dbReference type="PROSITE" id="PS50837"/>
    </source>
</evidence>
<feature type="transmembrane region" description="Helical" evidence="1">
    <location>
        <begin position="522"/>
        <end position="539"/>
    </location>
</feature>
<dbReference type="Proteomes" id="UP000555564">
    <property type="component" value="Unassembled WGS sequence"/>
</dbReference>
<feature type="transmembrane region" description="Helical" evidence="1">
    <location>
        <begin position="679"/>
        <end position="699"/>
    </location>
</feature>
<feature type="transmembrane region" description="Helical" evidence="1">
    <location>
        <begin position="645"/>
        <end position="667"/>
    </location>
</feature>
<reference evidence="3 4" key="1">
    <citation type="submission" date="2020-08" db="EMBL/GenBank/DDBJ databases">
        <title>Sequencing the genomes of 1000 actinobacteria strains.</title>
        <authorList>
            <person name="Klenk H.-P."/>
        </authorList>
    </citation>
    <scope>NUCLEOTIDE SEQUENCE [LARGE SCALE GENOMIC DNA]</scope>
    <source>
        <strain evidence="3 4">DSM 44936</strain>
    </source>
</reference>
<keyword evidence="1" id="KW-0472">Membrane</keyword>